<protein>
    <submittedName>
        <fullName evidence="2">Uncharacterized protein</fullName>
    </submittedName>
</protein>
<evidence type="ECO:0000313" key="3">
    <source>
        <dbReference type="Proteomes" id="UP000821837"/>
    </source>
</evidence>
<accession>A0A9D4T224</accession>
<name>A0A9D4T224_RHISA</name>
<feature type="region of interest" description="Disordered" evidence="1">
    <location>
        <begin position="265"/>
        <end position="293"/>
    </location>
</feature>
<comment type="caution">
    <text evidence="2">The sequence shown here is derived from an EMBL/GenBank/DDBJ whole genome shotgun (WGS) entry which is preliminary data.</text>
</comment>
<evidence type="ECO:0000313" key="2">
    <source>
        <dbReference type="EMBL" id="KAH7963778.1"/>
    </source>
</evidence>
<proteinExistence type="predicted"/>
<gene>
    <name evidence="2" type="ORF">HPB52_022888</name>
</gene>
<keyword evidence="3" id="KW-1185">Reference proteome</keyword>
<reference evidence="2" key="1">
    <citation type="journal article" date="2020" name="Cell">
        <title>Large-Scale Comparative Analyses of Tick Genomes Elucidate Their Genetic Diversity and Vector Capacities.</title>
        <authorList>
            <consortium name="Tick Genome and Microbiome Consortium (TIGMIC)"/>
            <person name="Jia N."/>
            <person name="Wang J."/>
            <person name="Shi W."/>
            <person name="Du L."/>
            <person name="Sun Y."/>
            <person name="Zhan W."/>
            <person name="Jiang J.F."/>
            <person name="Wang Q."/>
            <person name="Zhang B."/>
            <person name="Ji P."/>
            <person name="Bell-Sakyi L."/>
            <person name="Cui X.M."/>
            <person name="Yuan T.T."/>
            <person name="Jiang B.G."/>
            <person name="Yang W.F."/>
            <person name="Lam T.T."/>
            <person name="Chang Q.C."/>
            <person name="Ding S.J."/>
            <person name="Wang X.J."/>
            <person name="Zhu J.G."/>
            <person name="Ruan X.D."/>
            <person name="Zhao L."/>
            <person name="Wei J.T."/>
            <person name="Ye R.Z."/>
            <person name="Que T.C."/>
            <person name="Du C.H."/>
            <person name="Zhou Y.H."/>
            <person name="Cheng J.X."/>
            <person name="Dai P.F."/>
            <person name="Guo W.B."/>
            <person name="Han X.H."/>
            <person name="Huang E.J."/>
            <person name="Li L.F."/>
            <person name="Wei W."/>
            <person name="Gao Y.C."/>
            <person name="Liu J.Z."/>
            <person name="Shao H.Z."/>
            <person name="Wang X."/>
            <person name="Wang C.C."/>
            <person name="Yang T.C."/>
            <person name="Huo Q.B."/>
            <person name="Li W."/>
            <person name="Chen H.Y."/>
            <person name="Chen S.E."/>
            <person name="Zhou L.G."/>
            <person name="Ni X.B."/>
            <person name="Tian J.H."/>
            <person name="Sheng Y."/>
            <person name="Liu T."/>
            <person name="Pan Y.S."/>
            <person name="Xia L.Y."/>
            <person name="Li J."/>
            <person name="Zhao F."/>
            <person name="Cao W.C."/>
        </authorList>
    </citation>
    <scope>NUCLEOTIDE SEQUENCE</scope>
    <source>
        <strain evidence="2">Rsan-2018</strain>
    </source>
</reference>
<dbReference type="Proteomes" id="UP000821837">
    <property type="component" value="Chromosome 3"/>
</dbReference>
<feature type="compositionally biased region" description="Acidic residues" evidence="1">
    <location>
        <begin position="398"/>
        <end position="407"/>
    </location>
</feature>
<dbReference type="VEuPathDB" id="VectorBase:RSAN_049475"/>
<sequence length="522" mass="58965">MRCGNLSESDWHRLDEAIWLLVKRTLYLPGNASNQYVYGSARAGAAAAIPLAAELSDACRVDNAYKLLTTADLELRDLAHSDAYSVASARLGWERDQCAGRARESEFQGWDLLRWASGPWEKPQPYLLVPRRNGAFPLREDRARDRVRGRAKRRRRVQTGTLRVRAHEPRPSTVERVPRAQSSGINGCGVDPRDQCAGRARESEFQGWDLLRWASGPWEKPQPYLLVPRRNGAFPLREDRARDRVRGRAKRRRRVQTGTLRVRAHEPRPSTVERVPRAQSSGINGCGVDPRDQCAGRARESEFQGWDLLRWASGPWEKPQPYLLVPRRNGAFPLREDRARDRVRGRAKRRRRVQTGTLRVRAHEPRPSTVERVPRAQSSGINGCGVDPSAPLPQSAGEEAEPEDTVEDPPSHLVDHDYLGAPQPAMRPRQSRNPPPLHPGRQTPVRQMHATAAELAEDQRRLLALQEQMLLQNAHQWEAVREHLSAIEAAQRRQADALVEIATVLRDAFGGGQQPRRTQGDS</sequence>
<evidence type="ECO:0000256" key="1">
    <source>
        <dbReference type="SAM" id="MobiDB-lite"/>
    </source>
</evidence>
<organism evidence="2 3">
    <name type="scientific">Rhipicephalus sanguineus</name>
    <name type="common">Brown dog tick</name>
    <name type="synonym">Ixodes sanguineus</name>
    <dbReference type="NCBI Taxonomy" id="34632"/>
    <lineage>
        <taxon>Eukaryota</taxon>
        <taxon>Metazoa</taxon>
        <taxon>Ecdysozoa</taxon>
        <taxon>Arthropoda</taxon>
        <taxon>Chelicerata</taxon>
        <taxon>Arachnida</taxon>
        <taxon>Acari</taxon>
        <taxon>Parasitiformes</taxon>
        <taxon>Ixodida</taxon>
        <taxon>Ixodoidea</taxon>
        <taxon>Ixodidae</taxon>
        <taxon>Rhipicephalinae</taxon>
        <taxon>Rhipicephalus</taxon>
        <taxon>Rhipicephalus</taxon>
    </lineage>
</organism>
<reference evidence="2" key="2">
    <citation type="submission" date="2021-09" db="EMBL/GenBank/DDBJ databases">
        <authorList>
            <person name="Jia N."/>
            <person name="Wang J."/>
            <person name="Shi W."/>
            <person name="Du L."/>
            <person name="Sun Y."/>
            <person name="Zhan W."/>
            <person name="Jiang J."/>
            <person name="Wang Q."/>
            <person name="Zhang B."/>
            <person name="Ji P."/>
            <person name="Sakyi L.B."/>
            <person name="Cui X."/>
            <person name="Yuan T."/>
            <person name="Jiang B."/>
            <person name="Yang W."/>
            <person name="Lam T.T.-Y."/>
            <person name="Chang Q."/>
            <person name="Ding S."/>
            <person name="Wang X."/>
            <person name="Zhu J."/>
            <person name="Ruan X."/>
            <person name="Zhao L."/>
            <person name="Wei J."/>
            <person name="Que T."/>
            <person name="Du C."/>
            <person name="Cheng J."/>
            <person name="Dai P."/>
            <person name="Han X."/>
            <person name="Huang E."/>
            <person name="Gao Y."/>
            <person name="Liu J."/>
            <person name="Shao H."/>
            <person name="Ye R."/>
            <person name="Li L."/>
            <person name="Wei W."/>
            <person name="Wang X."/>
            <person name="Wang C."/>
            <person name="Huo Q."/>
            <person name="Li W."/>
            <person name="Guo W."/>
            <person name="Chen H."/>
            <person name="Chen S."/>
            <person name="Zhou L."/>
            <person name="Zhou L."/>
            <person name="Ni X."/>
            <person name="Tian J."/>
            <person name="Zhou Y."/>
            <person name="Sheng Y."/>
            <person name="Liu T."/>
            <person name="Pan Y."/>
            <person name="Xia L."/>
            <person name="Li J."/>
            <person name="Zhao F."/>
            <person name="Cao W."/>
        </authorList>
    </citation>
    <scope>NUCLEOTIDE SEQUENCE</scope>
    <source>
        <strain evidence="2">Rsan-2018</strain>
        <tissue evidence="2">Larvae</tissue>
    </source>
</reference>
<feature type="compositionally biased region" description="Basic and acidic residues" evidence="1">
    <location>
        <begin position="409"/>
        <end position="418"/>
    </location>
</feature>
<dbReference type="AlphaFoldDB" id="A0A9D4T224"/>
<feature type="region of interest" description="Disordered" evidence="1">
    <location>
        <begin position="336"/>
        <end position="443"/>
    </location>
</feature>
<feature type="region of interest" description="Disordered" evidence="1">
    <location>
        <begin position="167"/>
        <end position="195"/>
    </location>
</feature>
<dbReference type="EMBL" id="JABSTV010001249">
    <property type="protein sequence ID" value="KAH7963778.1"/>
    <property type="molecule type" value="Genomic_DNA"/>
</dbReference>